<dbReference type="GO" id="GO:0022857">
    <property type="term" value="F:transmembrane transporter activity"/>
    <property type="evidence" value="ECO:0007669"/>
    <property type="project" value="TreeGrafter"/>
</dbReference>
<dbReference type="SUPFAM" id="SSF52540">
    <property type="entry name" value="P-loop containing nucleoside triphosphate hydrolases"/>
    <property type="match status" value="1"/>
</dbReference>
<dbReference type="AlphaFoldDB" id="A0A2T0ZXQ0"/>
<protein>
    <submittedName>
        <fullName evidence="4">Putative ABC transport system ATP-binding protein/macrolide transport system ATP-binding/permease protein</fullName>
    </submittedName>
</protein>
<name>A0A2T0ZXQ0_9ACTN</name>
<organism evidence="4 5">
    <name type="scientific">Antricoccus suffuscus</name>
    <dbReference type="NCBI Taxonomy" id="1629062"/>
    <lineage>
        <taxon>Bacteria</taxon>
        <taxon>Bacillati</taxon>
        <taxon>Actinomycetota</taxon>
        <taxon>Actinomycetes</taxon>
        <taxon>Geodermatophilales</taxon>
        <taxon>Antricoccaceae</taxon>
        <taxon>Antricoccus</taxon>
    </lineage>
</organism>
<feature type="domain" description="ABC transporter" evidence="3">
    <location>
        <begin position="10"/>
        <end position="229"/>
    </location>
</feature>
<dbReference type="Proteomes" id="UP000237752">
    <property type="component" value="Unassembled WGS sequence"/>
</dbReference>
<dbReference type="InterPro" id="IPR027417">
    <property type="entry name" value="P-loop_NTPase"/>
</dbReference>
<dbReference type="GO" id="GO:0005524">
    <property type="term" value="F:ATP binding"/>
    <property type="evidence" value="ECO:0007669"/>
    <property type="project" value="UniProtKB-KW"/>
</dbReference>
<sequence>MATNPAPLAAQVDAIGKTYFAYDEQVQALQDVSKDFPAAAITTIVGPSGSGKSSLLRILACLDRPTTGSAVVAQHDLAHLSPRRRRALRRTSVAYMFQDPIHNLLEYLPAIEQLDLAARLRGRVVPRERQLELLETLGMGHRHDHLPVELSGGEQQRLAVACAVVGGPALVIADEPTAELDSRSAELVLDAFANLRSTGVAFLLASHDPQVVDRTDHLLRLERGQVSESW</sequence>
<proteinExistence type="predicted"/>
<dbReference type="EMBL" id="PVUE01000011">
    <property type="protein sequence ID" value="PRZ41135.1"/>
    <property type="molecule type" value="Genomic_DNA"/>
</dbReference>
<reference evidence="4 5" key="1">
    <citation type="submission" date="2018-03" db="EMBL/GenBank/DDBJ databases">
        <title>Genomic Encyclopedia of Archaeal and Bacterial Type Strains, Phase II (KMG-II): from individual species to whole genera.</title>
        <authorList>
            <person name="Goeker M."/>
        </authorList>
    </citation>
    <scope>NUCLEOTIDE SEQUENCE [LARGE SCALE GENOMIC DNA]</scope>
    <source>
        <strain evidence="4 5">DSM 100065</strain>
    </source>
</reference>
<keyword evidence="2 4" id="KW-0067">ATP-binding</keyword>
<dbReference type="PANTHER" id="PTHR24220">
    <property type="entry name" value="IMPORT ATP-BINDING PROTEIN"/>
    <property type="match status" value="1"/>
</dbReference>
<comment type="caution">
    <text evidence="4">The sequence shown here is derived from an EMBL/GenBank/DDBJ whole genome shotgun (WGS) entry which is preliminary data.</text>
</comment>
<dbReference type="SMART" id="SM00382">
    <property type="entry name" value="AAA"/>
    <property type="match status" value="1"/>
</dbReference>
<dbReference type="GO" id="GO:0016887">
    <property type="term" value="F:ATP hydrolysis activity"/>
    <property type="evidence" value="ECO:0007669"/>
    <property type="project" value="InterPro"/>
</dbReference>
<dbReference type="InterPro" id="IPR015854">
    <property type="entry name" value="ABC_transpr_LolD-like"/>
</dbReference>
<dbReference type="InterPro" id="IPR003593">
    <property type="entry name" value="AAA+_ATPase"/>
</dbReference>
<evidence type="ECO:0000313" key="4">
    <source>
        <dbReference type="EMBL" id="PRZ41135.1"/>
    </source>
</evidence>
<accession>A0A2T0ZXQ0</accession>
<gene>
    <name evidence="4" type="ORF">CLV47_11111</name>
</gene>
<evidence type="ECO:0000256" key="2">
    <source>
        <dbReference type="ARBA" id="ARBA00022840"/>
    </source>
</evidence>
<evidence type="ECO:0000313" key="5">
    <source>
        <dbReference type="Proteomes" id="UP000237752"/>
    </source>
</evidence>
<dbReference type="Gene3D" id="3.40.50.300">
    <property type="entry name" value="P-loop containing nucleotide triphosphate hydrolases"/>
    <property type="match status" value="1"/>
</dbReference>
<dbReference type="InterPro" id="IPR003439">
    <property type="entry name" value="ABC_transporter-like_ATP-bd"/>
</dbReference>
<dbReference type="GO" id="GO:0005886">
    <property type="term" value="C:plasma membrane"/>
    <property type="evidence" value="ECO:0007669"/>
    <property type="project" value="TreeGrafter"/>
</dbReference>
<evidence type="ECO:0000259" key="3">
    <source>
        <dbReference type="PROSITE" id="PS50893"/>
    </source>
</evidence>
<keyword evidence="5" id="KW-1185">Reference proteome</keyword>
<dbReference type="PROSITE" id="PS50893">
    <property type="entry name" value="ABC_TRANSPORTER_2"/>
    <property type="match status" value="1"/>
</dbReference>
<dbReference type="PROSITE" id="PS00211">
    <property type="entry name" value="ABC_TRANSPORTER_1"/>
    <property type="match status" value="1"/>
</dbReference>
<evidence type="ECO:0000256" key="1">
    <source>
        <dbReference type="ARBA" id="ARBA00022741"/>
    </source>
</evidence>
<dbReference type="InterPro" id="IPR017871">
    <property type="entry name" value="ABC_transporter-like_CS"/>
</dbReference>
<keyword evidence="1" id="KW-0547">Nucleotide-binding</keyword>
<dbReference type="Pfam" id="PF00005">
    <property type="entry name" value="ABC_tran"/>
    <property type="match status" value="1"/>
</dbReference>
<dbReference type="RefSeq" id="WP_170111069.1">
    <property type="nucleotide sequence ID" value="NZ_PVUE01000011.1"/>
</dbReference>